<dbReference type="InParanoid" id="A0A0H2RFK6"/>
<evidence type="ECO:0000313" key="3">
    <source>
        <dbReference type="Proteomes" id="UP000053477"/>
    </source>
</evidence>
<feature type="compositionally biased region" description="Polar residues" evidence="1">
    <location>
        <begin position="51"/>
        <end position="61"/>
    </location>
</feature>
<feature type="region of interest" description="Disordered" evidence="1">
    <location>
        <begin position="279"/>
        <end position="323"/>
    </location>
</feature>
<feature type="region of interest" description="Disordered" evidence="1">
    <location>
        <begin position="1"/>
        <end position="61"/>
    </location>
</feature>
<feature type="compositionally biased region" description="Basic and acidic residues" evidence="1">
    <location>
        <begin position="279"/>
        <end position="298"/>
    </location>
</feature>
<accession>A0A0H2RFK6</accession>
<protein>
    <submittedName>
        <fullName evidence="2">Uncharacterized protein</fullName>
    </submittedName>
</protein>
<proteinExistence type="predicted"/>
<feature type="compositionally biased region" description="Polar residues" evidence="1">
    <location>
        <begin position="9"/>
        <end position="19"/>
    </location>
</feature>
<reference evidence="2 3" key="1">
    <citation type="submission" date="2015-04" db="EMBL/GenBank/DDBJ databases">
        <title>Complete genome sequence of Schizopora paradoxa KUC8140, a cosmopolitan wood degrader in East Asia.</title>
        <authorList>
            <consortium name="DOE Joint Genome Institute"/>
            <person name="Min B."/>
            <person name="Park H."/>
            <person name="Jang Y."/>
            <person name="Kim J.-J."/>
            <person name="Kim K.H."/>
            <person name="Pangilinan J."/>
            <person name="Lipzen A."/>
            <person name="Riley R."/>
            <person name="Grigoriev I.V."/>
            <person name="Spatafora J.W."/>
            <person name="Choi I.-G."/>
        </authorList>
    </citation>
    <scope>NUCLEOTIDE SEQUENCE [LARGE SCALE GENOMIC DNA]</scope>
    <source>
        <strain evidence="2 3">KUC8140</strain>
    </source>
</reference>
<evidence type="ECO:0000313" key="2">
    <source>
        <dbReference type="EMBL" id="KLO10362.1"/>
    </source>
</evidence>
<organism evidence="2 3">
    <name type="scientific">Schizopora paradoxa</name>
    <dbReference type="NCBI Taxonomy" id="27342"/>
    <lineage>
        <taxon>Eukaryota</taxon>
        <taxon>Fungi</taxon>
        <taxon>Dikarya</taxon>
        <taxon>Basidiomycota</taxon>
        <taxon>Agaricomycotina</taxon>
        <taxon>Agaricomycetes</taxon>
        <taxon>Hymenochaetales</taxon>
        <taxon>Schizoporaceae</taxon>
        <taxon>Schizopora</taxon>
    </lineage>
</organism>
<feature type="region of interest" description="Disordered" evidence="1">
    <location>
        <begin position="173"/>
        <end position="192"/>
    </location>
</feature>
<feature type="compositionally biased region" description="Basic and acidic residues" evidence="1">
    <location>
        <begin position="256"/>
        <end position="266"/>
    </location>
</feature>
<feature type="region of interest" description="Disordered" evidence="1">
    <location>
        <begin position="84"/>
        <end position="122"/>
    </location>
</feature>
<feature type="compositionally biased region" description="Polar residues" evidence="1">
    <location>
        <begin position="88"/>
        <end position="114"/>
    </location>
</feature>
<sequence length="346" mass="36939">MILDAVQRRAQTTKQTKSLSPDIRVSDPDVNSVERADKKGKGRALEPGNVLNGSLGHSGSKSVEDALSFSVDNHHSNSVIPMEEASDPVTTGNGVSPPALNTTSSNKLTTIENESGNDDTKLASKPLRIRRPLFLAQAHLSKAGTSRIGDDPGSSNAKSEVPSLLSRLAMNTDDVHEPEPHPGNAIGHSESSPVSCVVRTGQTIPPNSSQNGGVPEITAPSIRNRLRQRLEQAKAEHVASTPPVVAEVQSDEDDYDARADSEASENRLRFQARLRAKLANERRGGANTRPDFDSDHRSGTQGDVGRSTKGISSVGMDAGIQESGREVALKALLGGRRNPYDQRDQS</sequence>
<feature type="compositionally biased region" description="Basic and acidic residues" evidence="1">
    <location>
        <begin position="24"/>
        <end position="39"/>
    </location>
</feature>
<evidence type="ECO:0000256" key="1">
    <source>
        <dbReference type="SAM" id="MobiDB-lite"/>
    </source>
</evidence>
<keyword evidence="3" id="KW-1185">Reference proteome</keyword>
<feature type="region of interest" description="Disordered" evidence="1">
    <location>
        <begin position="232"/>
        <end position="266"/>
    </location>
</feature>
<dbReference type="Proteomes" id="UP000053477">
    <property type="component" value="Unassembled WGS sequence"/>
</dbReference>
<dbReference type="EMBL" id="KQ086028">
    <property type="protein sequence ID" value="KLO10362.1"/>
    <property type="molecule type" value="Genomic_DNA"/>
</dbReference>
<name>A0A0H2RFK6_9AGAM</name>
<dbReference type="AlphaFoldDB" id="A0A0H2RFK6"/>
<gene>
    <name evidence="2" type="ORF">SCHPADRAFT_522381</name>
</gene>